<organism evidence="1 2">
    <name type="scientific">Paraburkholderia sediminicola</name>
    <dbReference type="NCBI Taxonomy" id="458836"/>
    <lineage>
        <taxon>Bacteria</taxon>
        <taxon>Pseudomonadati</taxon>
        <taxon>Pseudomonadota</taxon>
        <taxon>Betaproteobacteria</taxon>
        <taxon>Burkholderiales</taxon>
        <taxon>Burkholderiaceae</taxon>
        <taxon>Paraburkholderia</taxon>
    </lineage>
</organism>
<proteinExistence type="predicted"/>
<evidence type="ECO:0000313" key="2">
    <source>
        <dbReference type="Proteomes" id="UP000494255"/>
    </source>
</evidence>
<evidence type="ECO:0000313" key="1">
    <source>
        <dbReference type="EMBL" id="CAB3715726.1"/>
    </source>
</evidence>
<keyword evidence="2" id="KW-1185">Reference proteome</keyword>
<dbReference type="EMBL" id="CADIKC010000006">
    <property type="protein sequence ID" value="CAB3715726.1"/>
    <property type="molecule type" value="Genomic_DNA"/>
</dbReference>
<accession>A0A6J5BRA9</accession>
<dbReference type="RefSeq" id="WP_175052401.1">
    <property type="nucleotide sequence ID" value="NZ_CADIKC010000006.1"/>
</dbReference>
<dbReference type="AlphaFoldDB" id="A0A6J5BRA9"/>
<reference evidence="1 2" key="1">
    <citation type="submission" date="2020-04" db="EMBL/GenBank/DDBJ databases">
        <authorList>
            <person name="De Canck E."/>
        </authorList>
    </citation>
    <scope>NUCLEOTIDE SEQUENCE [LARGE SCALE GENOMIC DNA]</scope>
    <source>
        <strain evidence="1 2">LMG 24238</strain>
    </source>
</reference>
<protein>
    <submittedName>
        <fullName evidence="1">Uncharacterized protein</fullName>
    </submittedName>
</protein>
<dbReference type="GeneID" id="97043111"/>
<name>A0A6J5BRA9_9BURK</name>
<dbReference type="Proteomes" id="UP000494255">
    <property type="component" value="Unassembled WGS sequence"/>
</dbReference>
<gene>
    <name evidence="1" type="ORF">LMG24238_04498</name>
</gene>
<sequence length="109" mass="12245">MSRESEWIEAILRGEFPDDVEFQEGSRPNHVVVTWAVVGPDDAPRRNAPFVVVVDREAIDRYDSSNGVEQARIGARVREMVGHRRGRYDPNGPVDVATPFVVQIDEGDL</sequence>